<gene>
    <name evidence="5" type="ORF">SAMN04488540_11845</name>
</gene>
<dbReference type="InterPro" id="IPR003594">
    <property type="entry name" value="HATPase_dom"/>
</dbReference>
<dbReference type="Pfam" id="PF00512">
    <property type="entry name" value="HisKA"/>
    <property type="match status" value="1"/>
</dbReference>
<dbReference type="Pfam" id="PF02518">
    <property type="entry name" value="HATPase_c"/>
    <property type="match status" value="1"/>
</dbReference>
<dbReference type="GO" id="GO:0000155">
    <property type="term" value="F:phosphorelay sensor kinase activity"/>
    <property type="evidence" value="ECO:0007669"/>
    <property type="project" value="InterPro"/>
</dbReference>
<keyword evidence="3" id="KW-0597">Phosphoprotein</keyword>
<organism evidence="5 6">
    <name type="scientific">Ferrimonas sediminum</name>
    <dbReference type="NCBI Taxonomy" id="718193"/>
    <lineage>
        <taxon>Bacteria</taxon>
        <taxon>Pseudomonadati</taxon>
        <taxon>Pseudomonadota</taxon>
        <taxon>Gammaproteobacteria</taxon>
        <taxon>Alteromonadales</taxon>
        <taxon>Ferrimonadaceae</taxon>
        <taxon>Ferrimonas</taxon>
    </lineage>
</organism>
<evidence type="ECO:0000256" key="3">
    <source>
        <dbReference type="ARBA" id="ARBA00022553"/>
    </source>
</evidence>
<dbReference type="InterPro" id="IPR036097">
    <property type="entry name" value="HisK_dim/P_sf"/>
</dbReference>
<dbReference type="EMBL" id="FNEM01000018">
    <property type="protein sequence ID" value="SDK06414.1"/>
    <property type="molecule type" value="Genomic_DNA"/>
</dbReference>
<dbReference type="CDD" id="cd00082">
    <property type="entry name" value="HisKA"/>
    <property type="match status" value="1"/>
</dbReference>
<dbReference type="SUPFAM" id="SSF55785">
    <property type="entry name" value="PYP-like sensor domain (PAS domain)"/>
    <property type="match status" value="1"/>
</dbReference>
<dbReference type="InterPro" id="IPR003661">
    <property type="entry name" value="HisK_dim/P_dom"/>
</dbReference>
<dbReference type="SMART" id="SM00387">
    <property type="entry name" value="HATPase_c"/>
    <property type="match status" value="1"/>
</dbReference>
<dbReference type="PROSITE" id="PS50109">
    <property type="entry name" value="HIS_KIN"/>
    <property type="match status" value="1"/>
</dbReference>
<dbReference type="EC" id="2.7.13.3" evidence="2"/>
<dbReference type="RefSeq" id="WP_245709980.1">
    <property type="nucleotide sequence ID" value="NZ_FNEM01000018.1"/>
</dbReference>
<name>A0A1G8YVE9_9GAMM</name>
<dbReference type="InterPro" id="IPR036890">
    <property type="entry name" value="HATPase_C_sf"/>
</dbReference>
<protein>
    <recommendedName>
        <fullName evidence="2">histidine kinase</fullName>
        <ecNumber evidence="2">2.7.13.3</ecNumber>
    </recommendedName>
</protein>
<feature type="domain" description="Histidine kinase" evidence="4">
    <location>
        <begin position="135"/>
        <end position="340"/>
    </location>
</feature>
<dbReference type="Gene3D" id="3.30.565.10">
    <property type="entry name" value="Histidine kinase-like ATPase, C-terminal domain"/>
    <property type="match status" value="1"/>
</dbReference>
<dbReference type="InterPro" id="IPR035965">
    <property type="entry name" value="PAS-like_dom_sf"/>
</dbReference>
<evidence type="ECO:0000313" key="5">
    <source>
        <dbReference type="EMBL" id="SDK06414.1"/>
    </source>
</evidence>
<proteinExistence type="predicted"/>
<dbReference type="InterPro" id="IPR000014">
    <property type="entry name" value="PAS"/>
</dbReference>
<dbReference type="CDD" id="cd00130">
    <property type="entry name" value="PAS"/>
    <property type="match status" value="1"/>
</dbReference>
<dbReference type="SUPFAM" id="SSF47384">
    <property type="entry name" value="Homodimeric domain of signal transducing histidine kinase"/>
    <property type="match status" value="1"/>
</dbReference>
<keyword evidence="6" id="KW-1185">Reference proteome</keyword>
<dbReference type="Pfam" id="PF13188">
    <property type="entry name" value="PAS_8"/>
    <property type="match status" value="1"/>
</dbReference>
<evidence type="ECO:0000256" key="1">
    <source>
        <dbReference type="ARBA" id="ARBA00000085"/>
    </source>
</evidence>
<dbReference type="InterPro" id="IPR005467">
    <property type="entry name" value="His_kinase_dom"/>
</dbReference>
<evidence type="ECO:0000256" key="2">
    <source>
        <dbReference type="ARBA" id="ARBA00012438"/>
    </source>
</evidence>
<dbReference type="CDD" id="cd00075">
    <property type="entry name" value="HATPase"/>
    <property type="match status" value="1"/>
</dbReference>
<dbReference type="Gene3D" id="1.10.287.130">
    <property type="match status" value="1"/>
</dbReference>
<dbReference type="AlphaFoldDB" id="A0A1G8YVE9"/>
<dbReference type="PANTHER" id="PTHR43065">
    <property type="entry name" value="SENSOR HISTIDINE KINASE"/>
    <property type="match status" value="1"/>
</dbReference>
<dbReference type="PANTHER" id="PTHR43065:SF29">
    <property type="entry name" value="SENSOR PROTEIN KINASE FLES"/>
    <property type="match status" value="1"/>
</dbReference>
<keyword evidence="5" id="KW-0808">Transferase</keyword>
<accession>A0A1G8YVE9</accession>
<dbReference type="SUPFAM" id="SSF55874">
    <property type="entry name" value="ATPase domain of HSP90 chaperone/DNA topoisomerase II/histidine kinase"/>
    <property type="match status" value="1"/>
</dbReference>
<evidence type="ECO:0000313" key="6">
    <source>
        <dbReference type="Proteomes" id="UP000199527"/>
    </source>
</evidence>
<evidence type="ECO:0000259" key="4">
    <source>
        <dbReference type="PROSITE" id="PS50109"/>
    </source>
</evidence>
<dbReference type="PRINTS" id="PR00344">
    <property type="entry name" value="BCTRLSENSOR"/>
</dbReference>
<dbReference type="SMART" id="SM00388">
    <property type="entry name" value="HisKA"/>
    <property type="match status" value="1"/>
</dbReference>
<comment type="catalytic activity">
    <reaction evidence="1">
        <text>ATP + protein L-histidine = ADP + protein N-phospho-L-histidine.</text>
        <dbReference type="EC" id="2.7.13.3"/>
    </reaction>
</comment>
<sequence length="347" mass="37443">MAASQSTLASIDAPMAGSQAESRLNHQMHCLPAGVLLLNEMGIVEQANPAACELLEQPLEGKAWRQIIDSAFAPRADDGHEVSLKNGKRISLKTRSLTPESGQLVMLTDLTETRRMQHNVSHLQRLSALGKMAASLAHQIRTPLSAALLYGANLASPKLDDAGRARFQQKLMARLGELEQRVNDLLLFARGGHTQKLEPLSVVNLIQDLGTSCEAVLQQRQADLSWAFQASPYIEANVTALQGALQNLINNALEANASAIRITVSELKGRAVIQVADNGNGMTQEQQQQAMTPFYTTKANGTGLGLAVLHSICRAHDGTISLASLPGQGSQFTLTFPCLEQQEEQRA</sequence>
<reference evidence="6" key="1">
    <citation type="submission" date="2016-10" db="EMBL/GenBank/DDBJ databases">
        <authorList>
            <person name="Varghese N."/>
            <person name="Submissions S."/>
        </authorList>
    </citation>
    <scope>NUCLEOTIDE SEQUENCE [LARGE SCALE GENOMIC DNA]</scope>
    <source>
        <strain evidence="6">DSM 23317</strain>
    </source>
</reference>
<dbReference type="Proteomes" id="UP000199527">
    <property type="component" value="Unassembled WGS sequence"/>
</dbReference>
<keyword evidence="5" id="KW-0418">Kinase</keyword>
<dbReference type="InterPro" id="IPR004358">
    <property type="entry name" value="Sig_transdc_His_kin-like_C"/>
</dbReference>